<proteinExistence type="predicted"/>
<keyword evidence="6" id="KW-1185">Reference proteome</keyword>
<keyword evidence="1" id="KW-1133">Transmembrane helix</keyword>
<dbReference type="EMBL" id="AOJE01000070">
    <property type="protein sequence ID" value="ELZ36359.1"/>
    <property type="molecule type" value="Genomic_DNA"/>
</dbReference>
<evidence type="ECO:0000259" key="3">
    <source>
        <dbReference type="Pfam" id="PF26237"/>
    </source>
</evidence>
<evidence type="ECO:0000313" key="6">
    <source>
        <dbReference type="Proteomes" id="UP000011514"/>
    </source>
</evidence>
<comment type="caution">
    <text evidence="5">The sequence shown here is derived from an EMBL/GenBank/DDBJ whole genome shotgun (WGS) entry which is preliminary data.</text>
</comment>
<gene>
    <name evidence="5" type="ORF">C471_16187</name>
</gene>
<feature type="domain" description="DUF8054" evidence="4">
    <location>
        <begin position="76"/>
        <end position="195"/>
    </location>
</feature>
<feature type="transmembrane region" description="Helical" evidence="1">
    <location>
        <begin position="15"/>
        <end position="35"/>
    </location>
</feature>
<evidence type="ECO:0000259" key="4">
    <source>
        <dbReference type="Pfam" id="PF26238"/>
    </source>
</evidence>
<keyword evidence="1" id="KW-0472">Membrane</keyword>
<evidence type="ECO:0000259" key="2">
    <source>
        <dbReference type="Pfam" id="PF26236"/>
    </source>
</evidence>
<accession>M0DQC7</accession>
<dbReference type="RefSeq" id="WP_004050763.1">
    <property type="nucleotide sequence ID" value="NZ_AOJE01000070.1"/>
</dbReference>
<dbReference type="eggNOG" id="arCOG08109">
    <property type="taxonomic scope" value="Archaea"/>
</dbReference>
<dbReference type="Pfam" id="PF26237">
    <property type="entry name" value="DUF8054_C"/>
    <property type="match status" value="1"/>
</dbReference>
<evidence type="ECO:0000313" key="5">
    <source>
        <dbReference type="EMBL" id="ELZ36359.1"/>
    </source>
</evidence>
<dbReference type="InterPro" id="IPR058674">
    <property type="entry name" value="DUF8054_N"/>
</dbReference>
<dbReference type="InterPro" id="IPR058775">
    <property type="entry name" value="DUF8054_M"/>
</dbReference>
<dbReference type="AlphaFoldDB" id="M0DQC7"/>
<keyword evidence="1" id="KW-0812">Transmembrane</keyword>
<dbReference type="PATRIC" id="fig|1227484.4.peg.3192"/>
<sequence>MIGIILAAIAAVESLYLAGGVLGIAVLAIGLRGYLIPGTPALTKRYLPKRVLRWFGKQQTTTESNGELAEDASDLDTEEILLSENVLRICDDGADLCLTDQARERWNAEIESCDGVTASGVSLMLPGVDTHSSVSLTEDQTGVDLTCDGTWAGHWPSEAAVCADITGAAVLDAQLPMWEEFDAQERAQLLTGLRLFVPKCPTTGSEVSMSEKTVPSCCSSRQVVAFTCAGGETILEQEIRG</sequence>
<dbReference type="Pfam" id="PF26238">
    <property type="entry name" value="DUF8054_M"/>
    <property type="match status" value="1"/>
</dbReference>
<reference evidence="5 6" key="1">
    <citation type="journal article" date="2014" name="PLoS Genet.">
        <title>Phylogenetically driven sequencing of extremely halophilic archaea reveals strategies for static and dynamic osmo-response.</title>
        <authorList>
            <person name="Becker E.A."/>
            <person name="Seitzer P.M."/>
            <person name="Tritt A."/>
            <person name="Larsen D."/>
            <person name="Krusor M."/>
            <person name="Yao A.I."/>
            <person name="Wu D."/>
            <person name="Madern D."/>
            <person name="Eisen J.A."/>
            <person name="Darling A.E."/>
            <person name="Facciotti M.T."/>
        </authorList>
    </citation>
    <scope>NUCLEOTIDE SEQUENCE [LARGE SCALE GENOMIC DNA]</scope>
    <source>
        <strain evidence="5 6">DSM 1137</strain>
    </source>
</reference>
<dbReference type="Proteomes" id="UP000011514">
    <property type="component" value="Unassembled WGS sequence"/>
</dbReference>
<protein>
    <submittedName>
        <fullName evidence="5">Uncharacterized protein</fullName>
    </submittedName>
</protein>
<evidence type="ECO:0000256" key="1">
    <source>
        <dbReference type="SAM" id="Phobius"/>
    </source>
</evidence>
<feature type="domain" description="DUF8054" evidence="2">
    <location>
        <begin position="2"/>
        <end position="58"/>
    </location>
</feature>
<dbReference type="Pfam" id="PF26236">
    <property type="entry name" value="DUF8054_N"/>
    <property type="match status" value="1"/>
</dbReference>
<organism evidence="5 6">
    <name type="scientific">Halorubrum saccharovorum DSM 1137</name>
    <dbReference type="NCBI Taxonomy" id="1227484"/>
    <lineage>
        <taxon>Archaea</taxon>
        <taxon>Methanobacteriati</taxon>
        <taxon>Methanobacteriota</taxon>
        <taxon>Stenosarchaea group</taxon>
        <taxon>Halobacteria</taxon>
        <taxon>Halobacteriales</taxon>
        <taxon>Haloferacaceae</taxon>
        <taxon>Halorubrum</taxon>
    </lineage>
</organism>
<dbReference type="OrthoDB" id="292134at2157"/>
<dbReference type="InterPro" id="IPR058675">
    <property type="entry name" value="DUF8054_C"/>
</dbReference>
<feature type="domain" description="DUF8054" evidence="3">
    <location>
        <begin position="199"/>
        <end position="234"/>
    </location>
</feature>
<name>M0DQC7_9EURY</name>